<name>W5W399_9PSEU</name>
<evidence type="ECO:0008006" key="5">
    <source>
        <dbReference type="Google" id="ProtNLM"/>
    </source>
</evidence>
<evidence type="ECO:0000256" key="1">
    <source>
        <dbReference type="SAM" id="MobiDB-lite"/>
    </source>
</evidence>
<dbReference type="EMBL" id="CP007155">
    <property type="protein sequence ID" value="AHH95327.1"/>
    <property type="molecule type" value="Genomic_DNA"/>
</dbReference>
<feature type="region of interest" description="Disordered" evidence="1">
    <location>
        <begin position="1"/>
        <end position="104"/>
    </location>
</feature>
<organism evidence="3 4">
    <name type="scientific">Kutzneria albida DSM 43870</name>
    <dbReference type="NCBI Taxonomy" id="1449976"/>
    <lineage>
        <taxon>Bacteria</taxon>
        <taxon>Bacillati</taxon>
        <taxon>Actinomycetota</taxon>
        <taxon>Actinomycetes</taxon>
        <taxon>Pseudonocardiales</taxon>
        <taxon>Pseudonocardiaceae</taxon>
        <taxon>Kutzneria</taxon>
    </lineage>
</organism>
<dbReference type="STRING" id="1449976.KALB_1957"/>
<dbReference type="InterPro" id="IPR021403">
    <property type="entry name" value="DUF3043"/>
</dbReference>
<dbReference type="Proteomes" id="UP000019225">
    <property type="component" value="Chromosome"/>
</dbReference>
<accession>W5W399</accession>
<dbReference type="Pfam" id="PF11241">
    <property type="entry name" value="DUF3043"/>
    <property type="match status" value="1"/>
</dbReference>
<dbReference type="HOGENOM" id="CLU_091328_0_0_11"/>
<feature type="compositionally biased region" description="Basic and acidic residues" evidence="1">
    <location>
        <begin position="71"/>
        <end position="104"/>
    </location>
</feature>
<gene>
    <name evidence="3" type="ORF">KALB_1957</name>
</gene>
<reference evidence="3 4" key="1">
    <citation type="journal article" date="2014" name="BMC Genomics">
        <title>Complete genome sequence of producer of the glycopeptide antibiotic Aculeximycin Kutzneria albida DSM 43870T, a representative of minor genus of Pseudonocardiaceae.</title>
        <authorList>
            <person name="Rebets Y."/>
            <person name="Tokovenko B."/>
            <person name="Lushchyk I."/>
            <person name="Ruckert C."/>
            <person name="Zaburannyi N."/>
            <person name="Bechthold A."/>
            <person name="Kalinowski J."/>
            <person name="Luzhetskyy A."/>
        </authorList>
    </citation>
    <scope>NUCLEOTIDE SEQUENCE [LARGE SCALE GENOMIC DNA]</scope>
    <source>
        <strain evidence="3">DSM 43870</strain>
    </source>
</reference>
<dbReference type="PATRIC" id="fig|1449976.3.peg.1950"/>
<keyword evidence="2" id="KW-1133">Transmembrane helix</keyword>
<proteinExistence type="predicted"/>
<protein>
    <recommendedName>
        <fullName evidence="5">Integral membrane protein</fullName>
    </recommendedName>
</protein>
<dbReference type="KEGG" id="kal:KALB_1957"/>
<keyword evidence="2" id="KW-0812">Transmembrane</keyword>
<evidence type="ECO:0000313" key="4">
    <source>
        <dbReference type="Proteomes" id="UP000019225"/>
    </source>
</evidence>
<dbReference type="AlphaFoldDB" id="W5W399"/>
<evidence type="ECO:0000256" key="2">
    <source>
        <dbReference type="SAM" id="Phobius"/>
    </source>
</evidence>
<keyword evidence="2" id="KW-0472">Membrane</keyword>
<feature type="transmembrane region" description="Helical" evidence="2">
    <location>
        <begin position="127"/>
        <end position="147"/>
    </location>
</feature>
<keyword evidence="4" id="KW-1185">Reference proteome</keyword>
<feature type="transmembrane region" description="Helical" evidence="2">
    <location>
        <begin position="153"/>
        <end position="176"/>
    </location>
</feature>
<sequence length="224" mass="25357">MAGDTLSYPGQVRFLRRNQADSTTTAEEGAVDIEPSADGAKGHTPGKGRPTPKRRDAEGRRRGPVPPPPRTFREARARGTLTKEQRRQEAADRRQKMMAGDDRYLMPKDRGPAKALARDIIDSRRNLMGLFLFMALVVLATYPINIIWPELYIQSYVMLACIAFLLAMVIEAVMLGRIVARKVREKYPDDLTRTTSFIWYTFTRASQARRLRVPKPRVRAGEAV</sequence>
<dbReference type="eggNOG" id="ENOG5031D67">
    <property type="taxonomic scope" value="Bacteria"/>
</dbReference>
<evidence type="ECO:0000313" key="3">
    <source>
        <dbReference type="EMBL" id="AHH95327.1"/>
    </source>
</evidence>